<dbReference type="EMBL" id="BNJF01000008">
    <property type="protein sequence ID" value="GHO50519.1"/>
    <property type="molecule type" value="Genomic_DNA"/>
</dbReference>
<keyword evidence="2" id="KW-1185">Reference proteome</keyword>
<accession>A0A8J3I6L2</accession>
<gene>
    <name evidence="1" type="ORF">KSX_86820</name>
</gene>
<dbReference type="Gene3D" id="3.10.450.50">
    <property type="match status" value="1"/>
</dbReference>
<proteinExistence type="predicted"/>
<dbReference type="Proteomes" id="UP000612362">
    <property type="component" value="Unassembled WGS sequence"/>
</dbReference>
<evidence type="ECO:0000313" key="1">
    <source>
        <dbReference type="EMBL" id="GHO50519.1"/>
    </source>
</evidence>
<evidence type="ECO:0008006" key="3">
    <source>
        <dbReference type="Google" id="ProtNLM"/>
    </source>
</evidence>
<reference evidence="1" key="1">
    <citation type="submission" date="2020-10" db="EMBL/GenBank/DDBJ databases">
        <title>Taxonomic study of unclassified bacteria belonging to the class Ktedonobacteria.</title>
        <authorList>
            <person name="Yabe S."/>
            <person name="Wang C.M."/>
            <person name="Zheng Y."/>
            <person name="Sakai Y."/>
            <person name="Cavaletti L."/>
            <person name="Monciardini P."/>
            <person name="Donadio S."/>
        </authorList>
    </citation>
    <scope>NUCLEOTIDE SEQUENCE</scope>
    <source>
        <strain evidence="1">SOSP1-1</strain>
    </source>
</reference>
<comment type="caution">
    <text evidence="1">The sequence shown here is derived from an EMBL/GenBank/DDBJ whole genome shotgun (WGS) entry which is preliminary data.</text>
</comment>
<sequence length="127" mass="13984">MVMITVHEDCGNAPKKLFLKDFIVAAVSNDSAFVARKITDDILWNLVGRRCISGKQDVLTQLQRSRSDEVVELIINTIVTHGYNGAADGFLKFKDGKTVAFCDVYQFRASTNNAPIKAITTYAIALA</sequence>
<protein>
    <recommendedName>
        <fullName evidence="3">DNA-binding protein</fullName>
    </recommendedName>
</protein>
<evidence type="ECO:0000313" key="2">
    <source>
        <dbReference type="Proteomes" id="UP000612362"/>
    </source>
</evidence>
<dbReference type="AlphaFoldDB" id="A0A8J3I6L2"/>
<dbReference type="RefSeq" id="WP_220199515.1">
    <property type="nucleotide sequence ID" value="NZ_BNJF01000008.1"/>
</dbReference>
<name>A0A8J3I6L2_9CHLR</name>
<organism evidence="1 2">
    <name type="scientific">Ktedonospora formicarum</name>
    <dbReference type="NCBI Taxonomy" id="2778364"/>
    <lineage>
        <taxon>Bacteria</taxon>
        <taxon>Bacillati</taxon>
        <taxon>Chloroflexota</taxon>
        <taxon>Ktedonobacteria</taxon>
        <taxon>Ktedonobacterales</taxon>
        <taxon>Ktedonobacteraceae</taxon>
        <taxon>Ktedonospora</taxon>
    </lineage>
</organism>